<reference evidence="1 2" key="1">
    <citation type="submission" date="2020-08" db="EMBL/GenBank/DDBJ databases">
        <title>Plant Genome Project.</title>
        <authorList>
            <person name="Zhang R.-G."/>
        </authorList>
    </citation>
    <scope>NUCLEOTIDE SEQUENCE [LARGE SCALE GENOMIC DNA]</scope>
    <source>
        <tissue evidence="1">Rhizome</tissue>
    </source>
</reference>
<proteinExistence type="predicted"/>
<accession>A0A8J5KWR9</accession>
<dbReference type="EMBL" id="JACMSC010000013">
    <property type="protein sequence ID" value="KAG6493548.1"/>
    <property type="molecule type" value="Genomic_DNA"/>
</dbReference>
<organism evidence="1 2">
    <name type="scientific">Zingiber officinale</name>
    <name type="common">Ginger</name>
    <name type="synonym">Amomum zingiber</name>
    <dbReference type="NCBI Taxonomy" id="94328"/>
    <lineage>
        <taxon>Eukaryota</taxon>
        <taxon>Viridiplantae</taxon>
        <taxon>Streptophyta</taxon>
        <taxon>Embryophyta</taxon>
        <taxon>Tracheophyta</taxon>
        <taxon>Spermatophyta</taxon>
        <taxon>Magnoliopsida</taxon>
        <taxon>Liliopsida</taxon>
        <taxon>Zingiberales</taxon>
        <taxon>Zingiberaceae</taxon>
        <taxon>Zingiber</taxon>
    </lineage>
</organism>
<evidence type="ECO:0000313" key="2">
    <source>
        <dbReference type="Proteomes" id="UP000734854"/>
    </source>
</evidence>
<sequence>MASCVSVILKRQAGREVCRSPPACSPQNAVSASYPFAPISETGSISIPPLSLHRRAKRPEGSEFVLFAMELDQWISKVKEGQHLEEHELQLLCEYVR</sequence>
<protein>
    <submittedName>
        <fullName evidence="1">Uncharacterized protein</fullName>
    </submittedName>
</protein>
<gene>
    <name evidence="1" type="ORF">ZIOFF_048540</name>
</gene>
<dbReference type="Proteomes" id="UP000734854">
    <property type="component" value="Unassembled WGS sequence"/>
</dbReference>
<keyword evidence="2" id="KW-1185">Reference proteome</keyword>
<name>A0A8J5KWR9_ZINOF</name>
<dbReference type="AlphaFoldDB" id="A0A8J5KWR9"/>
<evidence type="ECO:0000313" key="1">
    <source>
        <dbReference type="EMBL" id="KAG6493548.1"/>
    </source>
</evidence>
<comment type="caution">
    <text evidence="1">The sequence shown here is derived from an EMBL/GenBank/DDBJ whole genome shotgun (WGS) entry which is preliminary data.</text>
</comment>